<dbReference type="Pfam" id="PF11306">
    <property type="entry name" value="DUF3108"/>
    <property type="match status" value="1"/>
</dbReference>
<dbReference type="HOGENOM" id="CLU_879808_0_0_12"/>
<reference evidence="1 2" key="1">
    <citation type="submission" date="2012-06" db="EMBL/GenBank/DDBJ databases">
        <title>The complete chromosome of genome of Turneriella parva DSM 21527.</title>
        <authorList>
            <consortium name="US DOE Joint Genome Institute (JGI-PGF)"/>
            <person name="Lucas S."/>
            <person name="Han J."/>
            <person name="Lapidus A."/>
            <person name="Bruce D."/>
            <person name="Goodwin L."/>
            <person name="Pitluck S."/>
            <person name="Peters L."/>
            <person name="Kyrpides N."/>
            <person name="Mavromatis K."/>
            <person name="Ivanova N."/>
            <person name="Mikhailova N."/>
            <person name="Chertkov O."/>
            <person name="Detter J.C."/>
            <person name="Tapia R."/>
            <person name="Han C."/>
            <person name="Land M."/>
            <person name="Hauser L."/>
            <person name="Markowitz V."/>
            <person name="Cheng J.-F."/>
            <person name="Hugenholtz P."/>
            <person name="Woyke T."/>
            <person name="Wu D."/>
            <person name="Gronow S."/>
            <person name="Wellnitz S."/>
            <person name="Brambilla E."/>
            <person name="Klenk H.-P."/>
            <person name="Eisen J.A."/>
        </authorList>
    </citation>
    <scope>NUCLEOTIDE SEQUENCE [LARGE SCALE GENOMIC DNA]</scope>
    <source>
        <strain evidence="2">ATCC BAA-1111 / DSM 21527 / NCTC 11395 / H</strain>
    </source>
</reference>
<dbReference type="EMBL" id="CP002959">
    <property type="protein sequence ID" value="AFM12038.1"/>
    <property type="molecule type" value="Genomic_DNA"/>
</dbReference>
<dbReference type="STRING" id="869212.Turpa_1390"/>
<dbReference type="Proteomes" id="UP000006048">
    <property type="component" value="Chromosome"/>
</dbReference>
<dbReference type="KEGG" id="tpx:Turpa_1390"/>
<dbReference type="RefSeq" id="WP_014802552.1">
    <property type="nucleotide sequence ID" value="NC_018020.1"/>
</dbReference>
<proteinExistence type="predicted"/>
<sequence length="274" mass="31442">MHFSPARAMLVALVTGASALHGQKLPNFYNETMNFRIEWKGIRAGDVTLRTRTEGDKHITVNARVNSLETVHGIYYVQGAFATKWNHMSRLPVIAFEEAYQGDAYQRRKFRFGKDTVNVDKNEKKFQEHSYPHTKELKGEWKENYDVSTKGGYQDLLGAFYYVRSTGRVPRVGEVLRVPVLPAGARRSLVLKVLARETRTDVPFFGKREIIHVRSMLVDDVNNKTQAGSNMFFNTQSQIEMWITADADFVPVKIWTEVPYLGIAYILLENYTQP</sequence>
<dbReference type="AlphaFoldDB" id="I4B431"/>
<organism evidence="1 2">
    <name type="scientific">Turneriella parva (strain ATCC BAA-1111 / DSM 21527 / NCTC 11395 / H)</name>
    <name type="common">Leptospira parva</name>
    <dbReference type="NCBI Taxonomy" id="869212"/>
    <lineage>
        <taxon>Bacteria</taxon>
        <taxon>Pseudomonadati</taxon>
        <taxon>Spirochaetota</taxon>
        <taxon>Spirochaetia</taxon>
        <taxon>Leptospirales</taxon>
        <taxon>Leptospiraceae</taxon>
        <taxon>Turneriella</taxon>
    </lineage>
</organism>
<gene>
    <name evidence="1" type="ordered locus">Turpa_1390</name>
</gene>
<dbReference type="OrthoDB" id="9808473at2"/>
<dbReference type="InterPro" id="IPR021457">
    <property type="entry name" value="DUF3108"/>
</dbReference>
<evidence type="ECO:0000313" key="2">
    <source>
        <dbReference type="Proteomes" id="UP000006048"/>
    </source>
</evidence>
<evidence type="ECO:0008006" key="3">
    <source>
        <dbReference type="Google" id="ProtNLM"/>
    </source>
</evidence>
<keyword evidence="2" id="KW-1185">Reference proteome</keyword>
<accession>I4B431</accession>
<name>I4B431_TURPD</name>
<protein>
    <recommendedName>
        <fullName evidence="3">DUF3108 domain-containing protein</fullName>
    </recommendedName>
</protein>
<evidence type="ECO:0000313" key="1">
    <source>
        <dbReference type="EMBL" id="AFM12038.1"/>
    </source>
</evidence>